<dbReference type="PANTHER" id="PTHR43586:SF8">
    <property type="entry name" value="CYSTEINE DESULFURASE 1, CHLOROPLASTIC"/>
    <property type="match status" value="1"/>
</dbReference>
<dbReference type="Pfam" id="PF00266">
    <property type="entry name" value="Aminotran_5"/>
    <property type="match status" value="1"/>
</dbReference>
<dbReference type="SUPFAM" id="SSF53383">
    <property type="entry name" value="PLP-dependent transferases"/>
    <property type="match status" value="1"/>
</dbReference>
<keyword evidence="11" id="KW-1185">Reference proteome</keyword>
<comment type="similarity">
    <text evidence="2 8">Belongs to the class-V pyridoxal-phosphate-dependent aminotransferase family. Csd subfamily.</text>
</comment>
<gene>
    <name evidence="10" type="ORF">SAMN05216276_103252</name>
</gene>
<dbReference type="Gene3D" id="3.90.1150.10">
    <property type="entry name" value="Aspartate Aminotransferase, domain 1"/>
    <property type="match status" value="1"/>
</dbReference>
<evidence type="ECO:0000256" key="3">
    <source>
        <dbReference type="ARBA" id="ARBA00012239"/>
    </source>
</evidence>
<evidence type="ECO:0000256" key="6">
    <source>
        <dbReference type="ARBA" id="ARBA00050776"/>
    </source>
</evidence>
<dbReference type="RefSeq" id="WP_089210279.1">
    <property type="nucleotide sequence ID" value="NZ_FZOD01000032.1"/>
</dbReference>
<comment type="cofactor">
    <cofactor evidence="1 7">
        <name>pyridoxal 5'-phosphate</name>
        <dbReference type="ChEBI" id="CHEBI:597326"/>
    </cofactor>
</comment>
<evidence type="ECO:0000313" key="11">
    <source>
        <dbReference type="Proteomes" id="UP000198282"/>
    </source>
</evidence>
<dbReference type="NCBIfam" id="TIGR01979">
    <property type="entry name" value="sufS"/>
    <property type="match status" value="1"/>
</dbReference>
<evidence type="ECO:0000256" key="7">
    <source>
        <dbReference type="RuleBase" id="RU004504"/>
    </source>
</evidence>
<sequence>MSTGFDVERIRKDFPVLSRELPGGRPLVYLDSGNSAQKPTQVIEVMRDHLAMHYSNVGRALHALGAESTEAYETARDKVAAFIGAPSRDEIIFTKNASEALNLVAYAFGNPITEDPRFRLAPGDEIVISEMEHHSNIVPWQMLAQRTGVKLRWFSVTDEGRLDLSNLEELVNERTKMVSIVHQSNVLGTINPVAQVLARVREVGALMMLDASQSVPHHAVDVAALGVDFLAFTGHKVVGPSGIGVLWGRGELLDAMPPFMGGGEMIEAVWMDHSTYAPAPHKFEAGTPPIVEAIGLGAAVDYLSEIGMDAIARHEHELTGYALDALGEIPGLKVIGPKGLEQRGATVSFTLEGIHPHDVGQILDDNFGVAVRVGHHCARPLHLRFGIPATTRASLYLYNTPAEIDALVRGLHHVRKVFA</sequence>
<proteinExistence type="inferred from homology"/>
<dbReference type="InterPro" id="IPR015424">
    <property type="entry name" value="PyrdxlP-dep_Trfase"/>
</dbReference>
<dbReference type="InterPro" id="IPR010970">
    <property type="entry name" value="Cys_dSase_SufS"/>
</dbReference>
<accession>A0A239LG10</accession>
<dbReference type="EC" id="2.8.1.7" evidence="3 8"/>
<keyword evidence="4 8" id="KW-0808">Transferase</keyword>
<dbReference type="GO" id="GO:0031071">
    <property type="term" value="F:cysteine desulfurase activity"/>
    <property type="evidence" value="ECO:0007669"/>
    <property type="project" value="UniProtKB-UniRule"/>
</dbReference>
<evidence type="ECO:0000256" key="2">
    <source>
        <dbReference type="ARBA" id="ARBA00010447"/>
    </source>
</evidence>
<comment type="function">
    <text evidence="8">Catalyzes the removal of elemental sulfur and selenium atoms from L-cysteine, L-cystine, L-selenocysteine, and L-selenocystine to produce L-alanine.</text>
</comment>
<dbReference type="CDD" id="cd06453">
    <property type="entry name" value="SufS_like"/>
    <property type="match status" value="1"/>
</dbReference>
<evidence type="ECO:0000256" key="5">
    <source>
        <dbReference type="ARBA" id="ARBA00022898"/>
    </source>
</evidence>
<evidence type="ECO:0000313" key="10">
    <source>
        <dbReference type="EMBL" id="SNT28454.1"/>
    </source>
</evidence>
<dbReference type="PANTHER" id="PTHR43586">
    <property type="entry name" value="CYSTEINE DESULFURASE"/>
    <property type="match status" value="1"/>
</dbReference>
<keyword evidence="5 8" id="KW-0663">Pyridoxal phosphate</keyword>
<dbReference type="InterPro" id="IPR015421">
    <property type="entry name" value="PyrdxlP-dep_Trfase_major"/>
</dbReference>
<dbReference type="Gene3D" id="3.40.640.10">
    <property type="entry name" value="Type I PLP-dependent aspartate aminotransferase-like (Major domain)"/>
    <property type="match status" value="1"/>
</dbReference>
<evidence type="ECO:0000256" key="1">
    <source>
        <dbReference type="ARBA" id="ARBA00001933"/>
    </source>
</evidence>
<evidence type="ECO:0000256" key="8">
    <source>
        <dbReference type="RuleBase" id="RU004506"/>
    </source>
</evidence>
<evidence type="ECO:0000259" key="9">
    <source>
        <dbReference type="Pfam" id="PF00266"/>
    </source>
</evidence>
<dbReference type="InterPro" id="IPR015422">
    <property type="entry name" value="PyrdxlP-dep_Trfase_small"/>
</dbReference>
<dbReference type="GO" id="GO:0030170">
    <property type="term" value="F:pyridoxal phosphate binding"/>
    <property type="evidence" value="ECO:0007669"/>
    <property type="project" value="UniProtKB-UniRule"/>
</dbReference>
<dbReference type="GO" id="GO:0006534">
    <property type="term" value="P:cysteine metabolic process"/>
    <property type="evidence" value="ECO:0007669"/>
    <property type="project" value="UniProtKB-UniRule"/>
</dbReference>
<protein>
    <recommendedName>
        <fullName evidence="3 8">Cysteine desulfurase</fullName>
        <ecNumber evidence="3 8">2.8.1.7</ecNumber>
    </recommendedName>
</protein>
<dbReference type="AlphaFoldDB" id="A0A239LG10"/>
<feature type="domain" description="Aminotransferase class V" evidence="9">
    <location>
        <begin position="28"/>
        <end position="407"/>
    </location>
</feature>
<dbReference type="PROSITE" id="PS00595">
    <property type="entry name" value="AA_TRANSFER_CLASS_5"/>
    <property type="match status" value="1"/>
</dbReference>
<dbReference type="InterPro" id="IPR020578">
    <property type="entry name" value="Aminotrans_V_PyrdxlP_BS"/>
</dbReference>
<dbReference type="OrthoDB" id="9804366at2"/>
<comment type="catalytic activity">
    <reaction evidence="6 8">
        <text>(sulfur carrier)-H + L-cysteine = (sulfur carrier)-SH + L-alanine</text>
        <dbReference type="Rhea" id="RHEA:43892"/>
        <dbReference type="Rhea" id="RHEA-COMP:14737"/>
        <dbReference type="Rhea" id="RHEA-COMP:14739"/>
        <dbReference type="ChEBI" id="CHEBI:29917"/>
        <dbReference type="ChEBI" id="CHEBI:35235"/>
        <dbReference type="ChEBI" id="CHEBI:57972"/>
        <dbReference type="ChEBI" id="CHEBI:64428"/>
        <dbReference type="EC" id="2.8.1.7"/>
    </reaction>
</comment>
<evidence type="ECO:0000256" key="4">
    <source>
        <dbReference type="ARBA" id="ARBA00022679"/>
    </source>
</evidence>
<reference evidence="10 11" key="1">
    <citation type="submission" date="2017-06" db="EMBL/GenBank/DDBJ databases">
        <authorList>
            <person name="Kim H.J."/>
            <person name="Triplett B.A."/>
        </authorList>
    </citation>
    <scope>NUCLEOTIDE SEQUENCE [LARGE SCALE GENOMIC DNA]</scope>
    <source>
        <strain evidence="10 11">CGMCC 4.2132</strain>
    </source>
</reference>
<dbReference type="EMBL" id="FZOD01000032">
    <property type="protein sequence ID" value="SNT28454.1"/>
    <property type="molecule type" value="Genomic_DNA"/>
</dbReference>
<organism evidence="10 11">
    <name type="scientific">Streptosporangium subroseum</name>
    <dbReference type="NCBI Taxonomy" id="106412"/>
    <lineage>
        <taxon>Bacteria</taxon>
        <taxon>Bacillati</taxon>
        <taxon>Actinomycetota</taxon>
        <taxon>Actinomycetes</taxon>
        <taxon>Streptosporangiales</taxon>
        <taxon>Streptosporangiaceae</taxon>
        <taxon>Streptosporangium</taxon>
    </lineage>
</organism>
<dbReference type="Proteomes" id="UP000198282">
    <property type="component" value="Unassembled WGS sequence"/>
</dbReference>
<dbReference type="InterPro" id="IPR000192">
    <property type="entry name" value="Aminotrans_V_dom"/>
</dbReference>
<name>A0A239LG10_9ACTN</name>